<dbReference type="PROSITE" id="PS00858">
    <property type="entry name" value="PREPHENATE_DEHYDR_2"/>
    <property type="match status" value="1"/>
</dbReference>
<evidence type="ECO:0000313" key="3">
    <source>
        <dbReference type="Proteomes" id="UP000524246"/>
    </source>
</evidence>
<evidence type="ECO:0000313" key="2">
    <source>
        <dbReference type="EMBL" id="NMC61934.1"/>
    </source>
</evidence>
<sequence>MLFVTKHQPGALFNFLRVFSEASINLTRIESRPWHGEGAQVAFLLDFQGSSLDPKVQAVLEQLKAQCQQFRLFGCYKEWKGGERNDH</sequence>
<name>A0A7X9IJC9_9DELT</name>
<dbReference type="InterPro" id="IPR018528">
    <property type="entry name" value="Preph_deHydtase_CS"/>
</dbReference>
<accession>A0A7X9IJC9</accession>
<feature type="domain" description="ACT" evidence="1">
    <location>
        <begin position="1"/>
        <end position="77"/>
    </location>
</feature>
<organism evidence="2 3">
    <name type="scientific">SAR324 cluster bacterium</name>
    <dbReference type="NCBI Taxonomy" id="2024889"/>
    <lineage>
        <taxon>Bacteria</taxon>
        <taxon>Deltaproteobacteria</taxon>
        <taxon>SAR324 cluster</taxon>
    </lineage>
</organism>
<reference evidence="2 3" key="1">
    <citation type="journal article" date="2020" name="Biotechnol. Biofuels">
        <title>New insights from the biogas microbiome by comprehensive genome-resolved metagenomics of nearly 1600 species originating from multiple anaerobic digesters.</title>
        <authorList>
            <person name="Campanaro S."/>
            <person name="Treu L."/>
            <person name="Rodriguez-R L.M."/>
            <person name="Kovalovszki A."/>
            <person name="Ziels R.M."/>
            <person name="Maus I."/>
            <person name="Zhu X."/>
            <person name="Kougias P.G."/>
            <person name="Basile A."/>
            <person name="Luo G."/>
            <person name="Schluter A."/>
            <person name="Konstantinidis K.T."/>
            <person name="Angelidaki I."/>
        </authorList>
    </citation>
    <scope>NUCLEOTIDE SEQUENCE [LARGE SCALE GENOMIC DNA]</scope>
    <source>
        <strain evidence="2">AS27yjCOA_65</strain>
    </source>
</reference>
<dbReference type="InterPro" id="IPR002912">
    <property type="entry name" value="ACT_dom"/>
</dbReference>
<dbReference type="PANTHER" id="PTHR21022">
    <property type="entry name" value="PREPHENATE DEHYDRATASE P PROTEIN"/>
    <property type="match status" value="1"/>
</dbReference>
<proteinExistence type="predicted"/>
<dbReference type="GO" id="GO:0004664">
    <property type="term" value="F:prephenate dehydratase activity"/>
    <property type="evidence" value="ECO:0007669"/>
    <property type="project" value="InterPro"/>
</dbReference>
<dbReference type="Proteomes" id="UP000524246">
    <property type="component" value="Unassembled WGS sequence"/>
</dbReference>
<dbReference type="AlphaFoldDB" id="A0A7X9IJC9"/>
<dbReference type="InterPro" id="IPR045865">
    <property type="entry name" value="ACT-like_dom_sf"/>
</dbReference>
<dbReference type="Gene3D" id="3.30.70.260">
    <property type="match status" value="1"/>
</dbReference>
<dbReference type="EMBL" id="JAAZON010000084">
    <property type="protein sequence ID" value="NMC61934.1"/>
    <property type="molecule type" value="Genomic_DNA"/>
</dbReference>
<dbReference type="GO" id="GO:0005737">
    <property type="term" value="C:cytoplasm"/>
    <property type="evidence" value="ECO:0007669"/>
    <property type="project" value="TreeGrafter"/>
</dbReference>
<dbReference type="PANTHER" id="PTHR21022:SF19">
    <property type="entry name" value="PREPHENATE DEHYDRATASE-RELATED"/>
    <property type="match status" value="1"/>
</dbReference>
<protein>
    <recommendedName>
        <fullName evidence="1">ACT domain-containing protein</fullName>
    </recommendedName>
</protein>
<dbReference type="SUPFAM" id="SSF55021">
    <property type="entry name" value="ACT-like"/>
    <property type="match status" value="1"/>
</dbReference>
<dbReference type="PROSITE" id="PS51671">
    <property type="entry name" value="ACT"/>
    <property type="match status" value="1"/>
</dbReference>
<gene>
    <name evidence="2" type="ORF">GYA55_02070</name>
</gene>
<evidence type="ECO:0000259" key="1">
    <source>
        <dbReference type="PROSITE" id="PS51671"/>
    </source>
</evidence>
<dbReference type="CDD" id="cd04905">
    <property type="entry name" value="ACT_CM-PDT"/>
    <property type="match status" value="1"/>
</dbReference>
<comment type="caution">
    <text evidence="2">The sequence shown here is derived from an EMBL/GenBank/DDBJ whole genome shotgun (WGS) entry which is preliminary data.</text>
</comment>
<dbReference type="GO" id="GO:0009094">
    <property type="term" value="P:L-phenylalanine biosynthetic process"/>
    <property type="evidence" value="ECO:0007669"/>
    <property type="project" value="InterPro"/>
</dbReference>